<dbReference type="GO" id="GO:0008360">
    <property type="term" value="P:regulation of cell shape"/>
    <property type="evidence" value="ECO:0007669"/>
    <property type="project" value="UniProtKB-UniRule"/>
</dbReference>
<dbReference type="PROSITE" id="PS51782">
    <property type="entry name" value="LYSM"/>
    <property type="match status" value="1"/>
</dbReference>
<keyword evidence="7 9" id="KW-0573">Peptidoglycan synthesis</keyword>
<dbReference type="InterPro" id="IPR050979">
    <property type="entry name" value="LD-transpeptidase"/>
</dbReference>
<evidence type="ECO:0000313" key="13">
    <source>
        <dbReference type="Proteomes" id="UP000198553"/>
    </source>
</evidence>
<accession>A0A1H8CER8</accession>
<comment type="pathway">
    <text evidence="1 9">Cell wall biogenesis; peptidoglycan biosynthesis.</text>
</comment>
<dbReference type="InterPro" id="IPR036779">
    <property type="entry name" value="LysM_dom_sf"/>
</dbReference>
<dbReference type="AlphaFoldDB" id="A0A1H8CER8"/>
<dbReference type="InterPro" id="IPR038063">
    <property type="entry name" value="Transpep_catalytic_dom"/>
</dbReference>
<dbReference type="PANTHER" id="PTHR30582">
    <property type="entry name" value="L,D-TRANSPEPTIDASE"/>
    <property type="match status" value="1"/>
</dbReference>
<name>A0A1H8CER8_9BACI</name>
<keyword evidence="8 9" id="KW-0961">Cell wall biogenesis/degradation</keyword>
<dbReference type="GO" id="GO:0071972">
    <property type="term" value="F:peptidoglycan L,D-transpeptidase activity"/>
    <property type="evidence" value="ECO:0007669"/>
    <property type="project" value="TreeGrafter"/>
</dbReference>
<evidence type="ECO:0000313" key="12">
    <source>
        <dbReference type="EMBL" id="SEM93472.1"/>
    </source>
</evidence>
<dbReference type="InterPro" id="IPR005490">
    <property type="entry name" value="LD_TPept_cat_dom"/>
</dbReference>
<evidence type="ECO:0000256" key="1">
    <source>
        <dbReference type="ARBA" id="ARBA00004752"/>
    </source>
</evidence>
<dbReference type="GO" id="GO:0016757">
    <property type="term" value="F:glycosyltransferase activity"/>
    <property type="evidence" value="ECO:0007669"/>
    <property type="project" value="UniProtKB-KW"/>
</dbReference>
<gene>
    <name evidence="12" type="ORF">SAMN05192533_10751</name>
</gene>
<evidence type="ECO:0000256" key="5">
    <source>
        <dbReference type="ARBA" id="ARBA00022801"/>
    </source>
</evidence>
<evidence type="ECO:0000256" key="7">
    <source>
        <dbReference type="ARBA" id="ARBA00022984"/>
    </source>
</evidence>
<dbReference type="Proteomes" id="UP000198553">
    <property type="component" value="Unassembled WGS sequence"/>
</dbReference>
<dbReference type="GO" id="GO:0018104">
    <property type="term" value="P:peptidoglycan-protein cross-linking"/>
    <property type="evidence" value="ECO:0007669"/>
    <property type="project" value="TreeGrafter"/>
</dbReference>
<dbReference type="Pfam" id="PF01476">
    <property type="entry name" value="LysM"/>
    <property type="match status" value="1"/>
</dbReference>
<dbReference type="EMBL" id="FOBW01000007">
    <property type="protein sequence ID" value="SEM93472.1"/>
    <property type="molecule type" value="Genomic_DNA"/>
</dbReference>
<evidence type="ECO:0000256" key="2">
    <source>
        <dbReference type="ARBA" id="ARBA00005992"/>
    </source>
</evidence>
<keyword evidence="4" id="KW-0808">Transferase</keyword>
<dbReference type="SUPFAM" id="SSF141523">
    <property type="entry name" value="L,D-transpeptidase catalytic domain-like"/>
    <property type="match status" value="1"/>
</dbReference>
<evidence type="ECO:0000259" key="10">
    <source>
        <dbReference type="PROSITE" id="PS51782"/>
    </source>
</evidence>
<evidence type="ECO:0000259" key="11">
    <source>
        <dbReference type="PROSITE" id="PS52029"/>
    </source>
</evidence>
<keyword evidence="13" id="KW-1185">Reference proteome</keyword>
<dbReference type="Gene3D" id="3.10.350.10">
    <property type="entry name" value="LysM domain"/>
    <property type="match status" value="1"/>
</dbReference>
<dbReference type="UniPathway" id="UPA00219"/>
<organism evidence="12 13">
    <name type="scientific">Mesobacillus persicus</name>
    <dbReference type="NCBI Taxonomy" id="930146"/>
    <lineage>
        <taxon>Bacteria</taxon>
        <taxon>Bacillati</taxon>
        <taxon>Bacillota</taxon>
        <taxon>Bacilli</taxon>
        <taxon>Bacillales</taxon>
        <taxon>Bacillaceae</taxon>
        <taxon>Mesobacillus</taxon>
    </lineage>
</organism>
<keyword evidence="3" id="KW-0328">Glycosyltransferase</keyword>
<keyword evidence="5" id="KW-0378">Hydrolase</keyword>
<dbReference type="SMART" id="SM00257">
    <property type="entry name" value="LysM"/>
    <property type="match status" value="1"/>
</dbReference>
<dbReference type="Pfam" id="PF03734">
    <property type="entry name" value="YkuD"/>
    <property type="match status" value="1"/>
</dbReference>
<evidence type="ECO:0000256" key="6">
    <source>
        <dbReference type="ARBA" id="ARBA00022960"/>
    </source>
</evidence>
<reference evidence="13" key="1">
    <citation type="submission" date="2016-10" db="EMBL/GenBank/DDBJ databases">
        <authorList>
            <person name="Varghese N."/>
            <person name="Submissions S."/>
        </authorList>
    </citation>
    <scope>NUCLEOTIDE SEQUENCE [LARGE SCALE GENOMIC DNA]</scope>
    <source>
        <strain evidence="13">B48,IBRC-M 10115,DSM 25386,CECT 8001</strain>
    </source>
</reference>
<feature type="active site" description="Nucleophile" evidence="9">
    <location>
        <position position="142"/>
    </location>
</feature>
<dbReference type="GO" id="GO:0005576">
    <property type="term" value="C:extracellular region"/>
    <property type="evidence" value="ECO:0007669"/>
    <property type="project" value="TreeGrafter"/>
</dbReference>
<dbReference type="CDD" id="cd16913">
    <property type="entry name" value="YkuD_like"/>
    <property type="match status" value="1"/>
</dbReference>
<evidence type="ECO:0000256" key="4">
    <source>
        <dbReference type="ARBA" id="ARBA00022679"/>
    </source>
</evidence>
<dbReference type="PANTHER" id="PTHR30582:SF24">
    <property type="entry name" value="L,D-TRANSPEPTIDASE ERFK_SRFK-RELATED"/>
    <property type="match status" value="1"/>
</dbReference>
<dbReference type="GO" id="GO:0071555">
    <property type="term" value="P:cell wall organization"/>
    <property type="evidence" value="ECO:0007669"/>
    <property type="project" value="UniProtKB-UniRule"/>
</dbReference>
<protein>
    <submittedName>
        <fullName evidence="12">Lipoprotein-anchoring transpeptidase ErfK/SrfK</fullName>
    </submittedName>
</protein>
<dbReference type="STRING" id="930146.SAMN05192533_10751"/>
<feature type="domain" description="LysM" evidence="10">
    <location>
        <begin position="4"/>
        <end position="48"/>
    </location>
</feature>
<evidence type="ECO:0000256" key="9">
    <source>
        <dbReference type="PROSITE-ProRule" id="PRU01373"/>
    </source>
</evidence>
<feature type="domain" description="L,D-TPase catalytic" evidence="11">
    <location>
        <begin position="59"/>
        <end position="166"/>
    </location>
</feature>
<dbReference type="Gene3D" id="2.40.440.10">
    <property type="entry name" value="L,D-transpeptidase catalytic domain-like"/>
    <property type="match status" value="1"/>
</dbReference>
<evidence type="ECO:0000256" key="8">
    <source>
        <dbReference type="ARBA" id="ARBA00023316"/>
    </source>
</evidence>
<keyword evidence="12" id="KW-0449">Lipoprotein</keyword>
<dbReference type="CDD" id="cd00118">
    <property type="entry name" value="LysM"/>
    <property type="match status" value="1"/>
</dbReference>
<sequence>MFTLIHTVKSGETLNQIARDYRTPIATIIRANPSINPNVIYPGQSIVIPGFPSPHTIPYRIEVSVSNRQLKLFKDGVLQKQYPIAVGRILHGTPTGTFIIINKAPNPGGPFGTMWMSLSKEHYGIHGTNDPSSIGKAVSKGCIRMYNRDVEELARLIPIGTAVVIRP</sequence>
<dbReference type="SUPFAM" id="SSF54106">
    <property type="entry name" value="LysM domain"/>
    <property type="match status" value="1"/>
</dbReference>
<comment type="similarity">
    <text evidence="2">Belongs to the YkuD family.</text>
</comment>
<keyword evidence="6 9" id="KW-0133">Cell shape</keyword>
<evidence type="ECO:0000256" key="3">
    <source>
        <dbReference type="ARBA" id="ARBA00022676"/>
    </source>
</evidence>
<feature type="active site" description="Proton donor/acceptor" evidence="9">
    <location>
        <position position="126"/>
    </location>
</feature>
<dbReference type="InterPro" id="IPR018392">
    <property type="entry name" value="LysM"/>
</dbReference>
<proteinExistence type="inferred from homology"/>
<dbReference type="PROSITE" id="PS52029">
    <property type="entry name" value="LD_TPASE"/>
    <property type="match status" value="1"/>
</dbReference>